<reference evidence="1" key="1">
    <citation type="journal article" date="2014" name="Int. J. Syst. Evol. Microbiol.">
        <title>Complete genome sequence of Corynebacterium casei LMG S-19264T (=DSM 44701T), isolated from a smear-ripened cheese.</title>
        <authorList>
            <consortium name="US DOE Joint Genome Institute (JGI-PGF)"/>
            <person name="Walter F."/>
            <person name="Albersmeier A."/>
            <person name="Kalinowski J."/>
            <person name="Ruckert C."/>
        </authorList>
    </citation>
    <scope>NUCLEOTIDE SEQUENCE</scope>
    <source>
        <strain evidence="1">CGMCC 4.5737</strain>
    </source>
</reference>
<organism evidence="1 2">
    <name type="scientific">Longimycelium tulufanense</name>
    <dbReference type="NCBI Taxonomy" id="907463"/>
    <lineage>
        <taxon>Bacteria</taxon>
        <taxon>Bacillati</taxon>
        <taxon>Actinomycetota</taxon>
        <taxon>Actinomycetes</taxon>
        <taxon>Pseudonocardiales</taxon>
        <taxon>Pseudonocardiaceae</taxon>
        <taxon>Longimycelium</taxon>
    </lineage>
</organism>
<comment type="caution">
    <text evidence="1">The sequence shown here is derived from an EMBL/GenBank/DDBJ whole genome shotgun (WGS) entry which is preliminary data.</text>
</comment>
<proteinExistence type="predicted"/>
<dbReference type="RefSeq" id="WP_189052916.1">
    <property type="nucleotide sequence ID" value="NZ_BMMK01000001.1"/>
</dbReference>
<evidence type="ECO:0000313" key="2">
    <source>
        <dbReference type="Proteomes" id="UP000637578"/>
    </source>
</evidence>
<dbReference type="AlphaFoldDB" id="A0A8J3FSF0"/>
<protein>
    <submittedName>
        <fullName evidence="1">Uncharacterized protein</fullName>
    </submittedName>
</protein>
<dbReference type="EMBL" id="BMMK01000001">
    <property type="protein sequence ID" value="GGM34726.1"/>
    <property type="molecule type" value="Genomic_DNA"/>
</dbReference>
<dbReference type="Proteomes" id="UP000637578">
    <property type="component" value="Unassembled WGS sequence"/>
</dbReference>
<keyword evidence="2" id="KW-1185">Reference proteome</keyword>
<gene>
    <name evidence="1" type="ORF">GCM10012275_02520</name>
</gene>
<reference evidence="1" key="2">
    <citation type="submission" date="2020-09" db="EMBL/GenBank/DDBJ databases">
        <authorList>
            <person name="Sun Q."/>
            <person name="Zhou Y."/>
        </authorList>
    </citation>
    <scope>NUCLEOTIDE SEQUENCE</scope>
    <source>
        <strain evidence="1">CGMCC 4.5737</strain>
    </source>
</reference>
<sequence length="257" mass="29009">MDTLTTMPVGLVEVMVRRGDRMGAMLGEPTSSPGLFIVPDPGSDGVTWTGNFCVVHSASGHTAVRPTALAYAREVAEQLAESGVDWTRPLKELHTRDEAKDAYLRVMLALDAAEDTGTPLRWARLSWRQHPPLYRILGDRYYDDVVFRGWPELVDWLDQLVEDYWSPSPTPTARVVRDTNPAWQLVCAAPLCGHRRREPAAVHFTTEDGDEFEGITSERHELVEAAAYEGWRDVDGEHWMCPHCSAAHPKRTEWERC</sequence>
<name>A0A8J3FSF0_9PSEU</name>
<evidence type="ECO:0000313" key="1">
    <source>
        <dbReference type="EMBL" id="GGM34726.1"/>
    </source>
</evidence>
<accession>A0A8J3FSF0</accession>